<reference evidence="1 2" key="2">
    <citation type="submission" date="2018-11" db="EMBL/GenBank/DDBJ databases">
        <authorList>
            <consortium name="Pathogen Informatics"/>
        </authorList>
    </citation>
    <scope>NUCLEOTIDE SEQUENCE [LARGE SCALE GENOMIC DNA]</scope>
</reference>
<dbReference type="AlphaFoldDB" id="A0A0M3K032"/>
<protein>
    <submittedName>
        <fullName evidence="3">Methylmalonic aciduria and homocystinuria type D-like protein, mitochondrial</fullName>
    </submittedName>
</protein>
<dbReference type="PANTHER" id="PTHR13192:SF3">
    <property type="entry name" value="COBALAMIN TRAFFICKING PROTEIN CBLD"/>
    <property type="match status" value="1"/>
</dbReference>
<dbReference type="EMBL" id="UYRR01031436">
    <property type="protein sequence ID" value="VDK50055.1"/>
    <property type="molecule type" value="Genomic_DNA"/>
</dbReference>
<organism evidence="3">
    <name type="scientific">Anisakis simplex</name>
    <name type="common">Herring worm</name>
    <dbReference type="NCBI Taxonomy" id="6269"/>
    <lineage>
        <taxon>Eukaryota</taxon>
        <taxon>Metazoa</taxon>
        <taxon>Ecdysozoa</taxon>
        <taxon>Nematoda</taxon>
        <taxon>Chromadorea</taxon>
        <taxon>Rhabditida</taxon>
        <taxon>Spirurina</taxon>
        <taxon>Ascaridomorpha</taxon>
        <taxon>Ascaridoidea</taxon>
        <taxon>Anisakidae</taxon>
        <taxon>Anisakis</taxon>
        <taxon>Anisakis simplex complex</taxon>
    </lineage>
</organism>
<evidence type="ECO:0000313" key="3">
    <source>
        <dbReference type="WBParaSite" id="ASIM_0001415601-mRNA-1"/>
    </source>
</evidence>
<dbReference type="GO" id="GO:0009235">
    <property type="term" value="P:cobalamin metabolic process"/>
    <property type="evidence" value="ECO:0007669"/>
    <property type="project" value="InterPro"/>
</dbReference>
<dbReference type="Pfam" id="PF10229">
    <property type="entry name" value="MMADHC"/>
    <property type="match status" value="1"/>
</dbReference>
<sequence length="309" mass="34933">MKQIATNMRSFSTQFRQNPRVVIFIDRDFGYYQYVLITSEDYCQDGLAILHFARYRVVLFKCSTPKAYQCQILGRQNTLLGPSKQFPFLGDVTSQMAFDHDNMESDLKKEAKTQPKLNVPSASIGEVLEKCSNSVKRQPTNSDNEFATKNVELTALECPRLLRRDLKELFPSINLVDRTVSVLNLSQKTDTDMSAWSVEMEIERMQLTSAFIESATAICSALHRLGYWADFIDPASGRPYLGKFTNATLFETDDRYRSLGFKITDLGCCKVLEHSLWGTNAFVGTIFTDAPIDSEAICQILDKVNADSS</sequence>
<dbReference type="GO" id="GO:0005739">
    <property type="term" value="C:mitochondrion"/>
    <property type="evidence" value="ECO:0007669"/>
    <property type="project" value="TreeGrafter"/>
</dbReference>
<name>A0A0M3K032_ANISI</name>
<dbReference type="Proteomes" id="UP000267096">
    <property type="component" value="Unassembled WGS sequence"/>
</dbReference>
<keyword evidence="2" id="KW-1185">Reference proteome</keyword>
<evidence type="ECO:0000313" key="1">
    <source>
        <dbReference type="EMBL" id="VDK50055.1"/>
    </source>
</evidence>
<dbReference type="InterPro" id="IPR019362">
    <property type="entry name" value="MMADHC"/>
</dbReference>
<reference evidence="3" key="1">
    <citation type="submission" date="2017-02" db="UniProtKB">
        <authorList>
            <consortium name="WormBaseParasite"/>
        </authorList>
    </citation>
    <scope>IDENTIFICATION</scope>
</reference>
<evidence type="ECO:0000313" key="2">
    <source>
        <dbReference type="Proteomes" id="UP000267096"/>
    </source>
</evidence>
<dbReference type="OrthoDB" id="10263782at2759"/>
<proteinExistence type="predicted"/>
<gene>
    <name evidence="1" type="ORF">ASIM_LOCUS13584</name>
</gene>
<dbReference type="PANTHER" id="PTHR13192">
    <property type="entry name" value="MY011 PROTEIN"/>
    <property type="match status" value="1"/>
</dbReference>
<dbReference type="WBParaSite" id="ASIM_0001415601-mRNA-1">
    <property type="protein sequence ID" value="ASIM_0001415601-mRNA-1"/>
    <property type="gene ID" value="ASIM_0001415601"/>
</dbReference>
<accession>A0A0M3K032</accession>